<evidence type="ECO:0000313" key="3">
    <source>
        <dbReference type="Proteomes" id="UP000681720"/>
    </source>
</evidence>
<name>A0A8S2YZI8_9BILA</name>
<proteinExistence type="predicted"/>
<feature type="non-terminal residue" evidence="2">
    <location>
        <position position="1"/>
    </location>
</feature>
<comment type="caution">
    <text evidence="2">The sequence shown here is derived from an EMBL/GenBank/DDBJ whole genome shotgun (WGS) entry which is preliminary data.</text>
</comment>
<accession>A0A8S2YZI8</accession>
<evidence type="ECO:0000313" key="1">
    <source>
        <dbReference type="EMBL" id="CAF4573848.1"/>
    </source>
</evidence>
<dbReference type="AlphaFoldDB" id="A0A8S2YZI8"/>
<dbReference type="Proteomes" id="UP000681720">
    <property type="component" value="Unassembled WGS sequence"/>
</dbReference>
<organism evidence="2 3">
    <name type="scientific">Rotaria magnacalcarata</name>
    <dbReference type="NCBI Taxonomy" id="392030"/>
    <lineage>
        <taxon>Eukaryota</taxon>
        <taxon>Metazoa</taxon>
        <taxon>Spiralia</taxon>
        <taxon>Gnathifera</taxon>
        <taxon>Rotifera</taxon>
        <taxon>Eurotatoria</taxon>
        <taxon>Bdelloidea</taxon>
        <taxon>Philodinida</taxon>
        <taxon>Philodinidae</taxon>
        <taxon>Rotaria</taxon>
    </lineage>
</organism>
<protein>
    <submittedName>
        <fullName evidence="2">Uncharacterized protein</fullName>
    </submittedName>
</protein>
<sequence>YPDACEQLSTICKIISRANRDNLTVDDQQSIIEFKKELYSLIYRFNDIRSSWSIILDLTRDMCDLQASHDERFQILTRRG</sequence>
<reference evidence="2" key="1">
    <citation type="submission" date="2021-02" db="EMBL/GenBank/DDBJ databases">
        <authorList>
            <person name="Nowell W R."/>
        </authorList>
    </citation>
    <scope>NUCLEOTIDE SEQUENCE</scope>
</reference>
<feature type="non-terminal residue" evidence="2">
    <location>
        <position position="80"/>
    </location>
</feature>
<dbReference type="Proteomes" id="UP000681967">
    <property type="component" value="Unassembled WGS sequence"/>
</dbReference>
<dbReference type="EMBL" id="CAJOBJ010098875">
    <property type="protein sequence ID" value="CAF4577399.1"/>
    <property type="molecule type" value="Genomic_DNA"/>
</dbReference>
<evidence type="ECO:0000313" key="2">
    <source>
        <dbReference type="EMBL" id="CAF4577399.1"/>
    </source>
</evidence>
<gene>
    <name evidence="1" type="ORF">BYL167_LOCUS39025</name>
    <name evidence="2" type="ORF">GIL414_LOCUS37950</name>
</gene>
<dbReference type="EMBL" id="CAJOBH010092884">
    <property type="protein sequence ID" value="CAF4573848.1"/>
    <property type="molecule type" value="Genomic_DNA"/>
</dbReference>